<evidence type="ECO:0000313" key="1">
    <source>
        <dbReference type="EMBL" id="RKQ90887.1"/>
    </source>
</evidence>
<dbReference type="Gene3D" id="1.10.3680.10">
    <property type="entry name" value="TerB-like"/>
    <property type="match status" value="1"/>
</dbReference>
<dbReference type="AlphaFoldDB" id="A0A660L774"/>
<evidence type="ECO:0000313" key="2">
    <source>
        <dbReference type="Proteomes" id="UP000278962"/>
    </source>
</evidence>
<organism evidence="1 2">
    <name type="scientific">Solirubrobacter pauli</name>
    <dbReference type="NCBI Taxonomy" id="166793"/>
    <lineage>
        <taxon>Bacteria</taxon>
        <taxon>Bacillati</taxon>
        <taxon>Actinomycetota</taxon>
        <taxon>Thermoleophilia</taxon>
        <taxon>Solirubrobacterales</taxon>
        <taxon>Solirubrobacteraceae</taxon>
        <taxon>Solirubrobacter</taxon>
    </lineage>
</organism>
<keyword evidence="2" id="KW-1185">Reference proteome</keyword>
<dbReference type="RefSeq" id="WP_121248032.1">
    <property type="nucleotide sequence ID" value="NZ_RBIL01000001.1"/>
</dbReference>
<protein>
    <recommendedName>
        <fullName evidence="3">Tellurite resistance protein TerB</fullName>
    </recommendedName>
</protein>
<name>A0A660L774_9ACTN</name>
<reference evidence="1 2" key="1">
    <citation type="submission" date="2018-10" db="EMBL/GenBank/DDBJ databases">
        <title>Genomic Encyclopedia of Archaeal and Bacterial Type Strains, Phase II (KMG-II): from individual species to whole genera.</title>
        <authorList>
            <person name="Goeker M."/>
        </authorList>
    </citation>
    <scope>NUCLEOTIDE SEQUENCE [LARGE SCALE GENOMIC DNA]</scope>
    <source>
        <strain evidence="1 2">DSM 14954</strain>
    </source>
</reference>
<evidence type="ECO:0008006" key="3">
    <source>
        <dbReference type="Google" id="ProtNLM"/>
    </source>
</evidence>
<proteinExistence type="predicted"/>
<gene>
    <name evidence="1" type="ORF">C8N24_0702</name>
</gene>
<accession>A0A660L774</accession>
<sequence length="136" mass="14629">MFLTLLNEGQSVLFARAARLMIEADDIAHERELAMLEAIGIETGLTELPDGGTFAEVVQEAADALTDPTQRNAFLIELAGVAVIDGDEHGAERALLQQLADQLGLGERVDEFLAFAHDARDLADRGRALVTTVEAD</sequence>
<dbReference type="Proteomes" id="UP000278962">
    <property type="component" value="Unassembled WGS sequence"/>
</dbReference>
<dbReference type="InterPro" id="IPR029024">
    <property type="entry name" value="TerB-like"/>
</dbReference>
<dbReference type="EMBL" id="RBIL01000001">
    <property type="protein sequence ID" value="RKQ90887.1"/>
    <property type="molecule type" value="Genomic_DNA"/>
</dbReference>
<dbReference type="SUPFAM" id="SSF158682">
    <property type="entry name" value="TerB-like"/>
    <property type="match status" value="1"/>
</dbReference>
<comment type="caution">
    <text evidence="1">The sequence shown here is derived from an EMBL/GenBank/DDBJ whole genome shotgun (WGS) entry which is preliminary data.</text>
</comment>